<dbReference type="PANTHER" id="PTHR20922">
    <property type="entry name" value="DNL-TYPE ZINC FINGER PROTEIN"/>
    <property type="match status" value="1"/>
</dbReference>
<dbReference type="GO" id="GO:0030150">
    <property type="term" value="P:protein import into mitochondrial matrix"/>
    <property type="evidence" value="ECO:0007669"/>
    <property type="project" value="TreeGrafter"/>
</dbReference>
<dbReference type="InterPro" id="IPR024158">
    <property type="entry name" value="Mt_import_TIM15"/>
</dbReference>
<evidence type="ECO:0000256" key="1">
    <source>
        <dbReference type="PROSITE-ProRule" id="PRU00834"/>
    </source>
</evidence>
<dbReference type="InterPro" id="IPR007853">
    <property type="entry name" value="Znf_DNL-typ"/>
</dbReference>
<dbReference type="AlphaFoldDB" id="A0A9D4UXB4"/>
<evidence type="ECO:0000313" key="3">
    <source>
        <dbReference type="EMBL" id="KAI5075739.1"/>
    </source>
</evidence>
<reference evidence="3" key="1">
    <citation type="submission" date="2021-01" db="EMBL/GenBank/DDBJ databases">
        <title>Adiantum capillus-veneris genome.</title>
        <authorList>
            <person name="Fang Y."/>
            <person name="Liao Q."/>
        </authorList>
    </citation>
    <scope>NUCLEOTIDE SEQUENCE</scope>
    <source>
        <strain evidence="3">H3</strain>
        <tissue evidence="3">Leaf</tissue>
    </source>
</reference>
<gene>
    <name evidence="3" type="ORF">GOP47_0009815</name>
</gene>
<keyword evidence="1" id="KW-0863">Zinc-finger</keyword>
<dbReference type="OrthoDB" id="512667at2759"/>
<dbReference type="EMBL" id="JABFUD020000009">
    <property type="protein sequence ID" value="KAI5075739.1"/>
    <property type="molecule type" value="Genomic_DNA"/>
</dbReference>
<dbReference type="GO" id="GO:0008270">
    <property type="term" value="F:zinc ion binding"/>
    <property type="evidence" value="ECO:0007669"/>
    <property type="project" value="UniProtKB-KW"/>
</dbReference>
<dbReference type="GO" id="GO:0050821">
    <property type="term" value="P:protein stabilization"/>
    <property type="evidence" value="ECO:0007669"/>
    <property type="project" value="TreeGrafter"/>
</dbReference>
<evidence type="ECO:0000259" key="2">
    <source>
        <dbReference type="PROSITE" id="PS51501"/>
    </source>
</evidence>
<keyword evidence="1" id="KW-0862">Zinc</keyword>
<organism evidence="3 4">
    <name type="scientific">Adiantum capillus-veneris</name>
    <name type="common">Maidenhair fern</name>
    <dbReference type="NCBI Taxonomy" id="13818"/>
    <lineage>
        <taxon>Eukaryota</taxon>
        <taxon>Viridiplantae</taxon>
        <taxon>Streptophyta</taxon>
        <taxon>Embryophyta</taxon>
        <taxon>Tracheophyta</taxon>
        <taxon>Polypodiopsida</taxon>
        <taxon>Polypodiidae</taxon>
        <taxon>Polypodiales</taxon>
        <taxon>Pteridineae</taxon>
        <taxon>Pteridaceae</taxon>
        <taxon>Vittarioideae</taxon>
        <taxon>Adiantum</taxon>
    </lineage>
</organism>
<accession>A0A9D4UXB4</accession>
<proteinExistence type="predicted"/>
<sequence>MFPATFPTRVQLIRLQGSSPEFSRYPSASLKGSLKHTGIQNREKILLNDVGSIPAFSSISKQKICTTYGRRAAYGHLYSVALSNSSHEEDSSSLPSEEHESKIDLSLPRRRLQVSFTCDACGERSRRLINPHAYARGTVFVQCAGCEVYHKLVDNLGLIEEYDFRLETDSKVDGSGS</sequence>
<dbReference type="GO" id="GO:0006457">
    <property type="term" value="P:protein folding"/>
    <property type="evidence" value="ECO:0007669"/>
    <property type="project" value="TreeGrafter"/>
</dbReference>
<dbReference type="Proteomes" id="UP000886520">
    <property type="component" value="Chromosome 9"/>
</dbReference>
<keyword evidence="1" id="KW-0479">Metal-binding</keyword>
<dbReference type="GO" id="GO:0051087">
    <property type="term" value="F:protein-folding chaperone binding"/>
    <property type="evidence" value="ECO:0007669"/>
    <property type="project" value="TreeGrafter"/>
</dbReference>
<name>A0A9D4UXB4_ADICA</name>
<comment type="caution">
    <text evidence="3">The sequence shown here is derived from an EMBL/GenBank/DDBJ whole genome shotgun (WGS) entry which is preliminary data.</text>
</comment>
<dbReference type="PROSITE" id="PS51501">
    <property type="entry name" value="ZF_DNL"/>
    <property type="match status" value="1"/>
</dbReference>
<dbReference type="Pfam" id="PF05180">
    <property type="entry name" value="zf-DNL"/>
    <property type="match status" value="1"/>
</dbReference>
<evidence type="ECO:0000313" key="4">
    <source>
        <dbReference type="Proteomes" id="UP000886520"/>
    </source>
</evidence>
<dbReference type="GO" id="GO:0005739">
    <property type="term" value="C:mitochondrion"/>
    <property type="evidence" value="ECO:0007669"/>
    <property type="project" value="TreeGrafter"/>
</dbReference>
<protein>
    <recommendedName>
        <fullName evidence="2">DNL-type domain-containing protein</fullName>
    </recommendedName>
</protein>
<feature type="domain" description="DNL-type" evidence="2">
    <location>
        <begin position="107"/>
        <end position="177"/>
    </location>
</feature>
<keyword evidence="4" id="KW-1185">Reference proteome</keyword>
<dbReference type="PANTHER" id="PTHR20922:SF15">
    <property type="entry name" value="A_TM021B04.14 PROTEIN"/>
    <property type="match status" value="1"/>
</dbReference>